<dbReference type="Gene3D" id="3.50.30.20">
    <property type="entry name" value="Carbamoyl-phosphate synthase small subunit, N-terminal domain"/>
    <property type="match status" value="1"/>
</dbReference>
<comment type="catalytic activity">
    <reaction evidence="7 8">
        <text>hydrogencarbonate + L-glutamine + 2 ATP + H2O = carbamoyl phosphate + L-glutamate + 2 ADP + phosphate + 2 H(+)</text>
        <dbReference type="Rhea" id="RHEA:18633"/>
        <dbReference type="ChEBI" id="CHEBI:15377"/>
        <dbReference type="ChEBI" id="CHEBI:15378"/>
        <dbReference type="ChEBI" id="CHEBI:17544"/>
        <dbReference type="ChEBI" id="CHEBI:29985"/>
        <dbReference type="ChEBI" id="CHEBI:30616"/>
        <dbReference type="ChEBI" id="CHEBI:43474"/>
        <dbReference type="ChEBI" id="CHEBI:58228"/>
        <dbReference type="ChEBI" id="CHEBI:58359"/>
        <dbReference type="ChEBI" id="CHEBI:456216"/>
        <dbReference type="EC" id="6.3.5.5"/>
    </reaction>
</comment>
<dbReference type="PANTHER" id="PTHR43418:SF7">
    <property type="entry name" value="CARBAMOYL-PHOSPHATE SYNTHASE SMALL CHAIN"/>
    <property type="match status" value="1"/>
</dbReference>
<comment type="catalytic activity">
    <reaction evidence="8">
        <text>L-glutamine + H2O = L-glutamate + NH4(+)</text>
        <dbReference type="Rhea" id="RHEA:15889"/>
        <dbReference type="ChEBI" id="CHEBI:15377"/>
        <dbReference type="ChEBI" id="CHEBI:28938"/>
        <dbReference type="ChEBI" id="CHEBI:29985"/>
        <dbReference type="ChEBI" id="CHEBI:58359"/>
    </reaction>
</comment>
<keyword evidence="8" id="KW-0055">Arginine biosynthesis</keyword>
<feature type="active site" evidence="8">
    <location>
        <position position="330"/>
    </location>
</feature>
<sequence length="352" mass="39422">MSKTIAKLTFEDGSVVDGESFGYERSVAGEVVFTTGMVGYPESLTDPSYKGQILVFTYPLIGNYGVPDKKLWESDRIHTTAIIVSNYIDEKSHHQAKQTLAEWLRDEKIPGIEITDTRALTQKIREMGTMLGKIEFEKSVDWYDPNKENLSALVSVAKPTTYRPSSTVRLRRAVLIDCGVKKNIIRSLVARGVEVTVVPWNYDIETLQEKPDGVIISSGPGDPKIMKETIANVKKIVQAHIPTLGICFGNQILTLAVGGDTKKMKFGHRSQNQPCECHTQPGRFYLTTQNHGFEVSKLPPGFKPWFTNVNDGIIEGIIHEKKPFMSVQFHPEACPGPTDTGWVFDYFLERIV</sequence>
<comment type="pathway">
    <text evidence="1 8">Amino-acid biosynthesis; L-arginine biosynthesis; carbamoyl phosphate from bicarbonate: step 1/1.</text>
</comment>
<dbReference type="Pfam" id="PF00988">
    <property type="entry name" value="CPSase_sm_chain"/>
    <property type="match status" value="1"/>
</dbReference>
<evidence type="ECO:0000256" key="4">
    <source>
        <dbReference type="ARBA" id="ARBA00022741"/>
    </source>
</evidence>
<comment type="subunit">
    <text evidence="8">Composed of two chains; the small (or glutamine) chain promotes the hydrolysis of glutamine to ammonia, which is used by the large (or ammonia) chain to synthesize carbamoyl phosphate. Tetramer of heterodimers (alpha,beta)4.</text>
</comment>
<evidence type="ECO:0000256" key="6">
    <source>
        <dbReference type="ARBA" id="ARBA00022962"/>
    </source>
</evidence>
<dbReference type="SUPFAM" id="SSF52317">
    <property type="entry name" value="Class I glutamine amidotransferase-like"/>
    <property type="match status" value="1"/>
</dbReference>
<dbReference type="PRINTS" id="PR00099">
    <property type="entry name" value="CPSGATASE"/>
</dbReference>
<dbReference type="InterPro" id="IPR050472">
    <property type="entry name" value="Anth_synth/Amidotransfase"/>
</dbReference>
<evidence type="ECO:0000256" key="3">
    <source>
        <dbReference type="ARBA" id="ARBA00022598"/>
    </source>
</evidence>
<dbReference type="InterPro" id="IPR002474">
    <property type="entry name" value="CarbamoylP_synth_ssu_N"/>
</dbReference>
<dbReference type="GO" id="GO:0044205">
    <property type="term" value="P:'de novo' UMP biosynthetic process"/>
    <property type="evidence" value="ECO:0007669"/>
    <property type="project" value="UniProtKB-UniRule"/>
</dbReference>
<gene>
    <name evidence="8" type="primary">carA</name>
    <name evidence="10" type="ORF">UU14_C0020G0004</name>
</gene>
<dbReference type="InterPro" id="IPR029062">
    <property type="entry name" value="Class_I_gatase-like"/>
</dbReference>
<name>A0A0G0TAB1_9BACT</name>
<dbReference type="PATRIC" id="fig|1618482.3.peg.767"/>
<evidence type="ECO:0000313" key="10">
    <source>
        <dbReference type="EMBL" id="KKR71731.1"/>
    </source>
</evidence>
<dbReference type="SUPFAM" id="SSF52021">
    <property type="entry name" value="Carbamoyl phosphate synthetase, small subunit N-terminal domain"/>
    <property type="match status" value="1"/>
</dbReference>
<feature type="binding site" evidence="8">
    <location>
        <position position="248"/>
    </location>
    <ligand>
        <name>L-glutamine</name>
        <dbReference type="ChEBI" id="CHEBI:58359"/>
    </ligand>
</feature>
<dbReference type="GO" id="GO:0006526">
    <property type="term" value="P:L-arginine biosynthetic process"/>
    <property type="evidence" value="ECO:0007669"/>
    <property type="project" value="UniProtKB-UniRule"/>
</dbReference>
<feature type="binding site" evidence="8">
    <location>
        <position position="219"/>
    </location>
    <ligand>
        <name>L-glutamine</name>
        <dbReference type="ChEBI" id="CHEBI:58359"/>
    </ligand>
</feature>
<dbReference type="UniPathway" id="UPA00068">
    <property type="reaction ID" value="UER00171"/>
</dbReference>
<dbReference type="FunFam" id="3.50.30.20:FF:000002">
    <property type="entry name" value="Carbamoyl-phosphate synthase 1, mitochondrial"/>
    <property type="match status" value="1"/>
</dbReference>
<feature type="binding site" evidence="8">
    <location>
        <position position="290"/>
    </location>
    <ligand>
        <name>L-glutamine</name>
        <dbReference type="ChEBI" id="CHEBI:58359"/>
    </ligand>
</feature>
<dbReference type="UniPathway" id="UPA00070">
    <property type="reaction ID" value="UER00115"/>
</dbReference>
<dbReference type="GO" id="GO:0004359">
    <property type="term" value="F:glutaminase activity"/>
    <property type="evidence" value="ECO:0007669"/>
    <property type="project" value="RHEA"/>
</dbReference>
<dbReference type="Pfam" id="PF00117">
    <property type="entry name" value="GATase"/>
    <property type="match status" value="1"/>
</dbReference>
<evidence type="ECO:0000256" key="2">
    <source>
        <dbReference type="ARBA" id="ARBA00007800"/>
    </source>
</evidence>
<evidence type="ECO:0000256" key="5">
    <source>
        <dbReference type="ARBA" id="ARBA00022840"/>
    </source>
</evidence>
<dbReference type="InterPro" id="IPR017926">
    <property type="entry name" value="GATASE"/>
</dbReference>
<keyword evidence="8" id="KW-0665">Pyrimidine biosynthesis</keyword>
<dbReference type="Gene3D" id="3.40.50.880">
    <property type="match status" value="1"/>
</dbReference>
<keyword evidence="8" id="KW-0028">Amino-acid biosynthesis</keyword>
<dbReference type="HAMAP" id="MF_01209">
    <property type="entry name" value="CPSase_S_chain"/>
    <property type="match status" value="1"/>
</dbReference>
<dbReference type="GO" id="GO:0005524">
    <property type="term" value="F:ATP binding"/>
    <property type="evidence" value="ECO:0007669"/>
    <property type="project" value="UniProtKB-UniRule"/>
</dbReference>
<comment type="similarity">
    <text evidence="2 8">Belongs to the CarA family.</text>
</comment>
<dbReference type="AlphaFoldDB" id="A0A0G0TAB1"/>
<comment type="caution">
    <text evidence="10">The sequence shown here is derived from an EMBL/GenBank/DDBJ whole genome shotgun (WGS) entry which is preliminary data.</text>
</comment>
<feature type="binding site" evidence="8">
    <location>
        <position position="292"/>
    </location>
    <ligand>
        <name>L-glutamine</name>
        <dbReference type="ChEBI" id="CHEBI:58359"/>
    </ligand>
</feature>
<dbReference type="PRINTS" id="PR00096">
    <property type="entry name" value="GATASE"/>
</dbReference>
<evidence type="ECO:0000313" key="11">
    <source>
        <dbReference type="Proteomes" id="UP000034664"/>
    </source>
</evidence>
<dbReference type="SMART" id="SM01097">
    <property type="entry name" value="CPSase_sm_chain"/>
    <property type="match status" value="1"/>
</dbReference>
<reference evidence="10 11" key="1">
    <citation type="journal article" date="2015" name="Nature">
        <title>rRNA introns, odd ribosomes, and small enigmatic genomes across a large radiation of phyla.</title>
        <authorList>
            <person name="Brown C.T."/>
            <person name="Hug L.A."/>
            <person name="Thomas B.C."/>
            <person name="Sharon I."/>
            <person name="Castelle C.J."/>
            <person name="Singh A."/>
            <person name="Wilkins M.J."/>
            <person name="Williams K.H."/>
            <person name="Banfield J.F."/>
        </authorList>
    </citation>
    <scope>NUCLEOTIDE SEQUENCE [LARGE SCALE GENOMIC DNA]</scope>
</reference>
<feature type="active site" evidence="8">
    <location>
        <position position="332"/>
    </location>
</feature>
<feature type="binding site" evidence="8">
    <location>
        <position position="293"/>
    </location>
    <ligand>
        <name>L-glutamine</name>
        <dbReference type="ChEBI" id="CHEBI:58359"/>
    </ligand>
</feature>
<evidence type="ECO:0000259" key="9">
    <source>
        <dbReference type="SMART" id="SM01097"/>
    </source>
</evidence>
<evidence type="ECO:0000256" key="7">
    <source>
        <dbReference type="ARBA" id="ARBA00048816"/>
    </source>
</evidence>
<feature type="region of interest" description="CPSase" evidence="8">
    <location>
        <begin position="1"/>
        <end position="164"/>
    </location>
</feature>
<feature type="binding site" evidence="8">
    <location>
        <position position="48"/>
    </location>
    <ligand>
        <name>L-glutamine</name>
        <dbReference type="ChEBI" id="CHEBI:58359"/>
    </ligand>
</feature>
<protein>
    <recommendedName>
        <fullName evidence="8">Carbamoyl phosphate synthase small chain</fullName>
        <ecNumber evidence="8">6.3.5.5</ecNumber>
    </recommendedName>
    <alternativeName>
        <fullName evidence="8">Carbamoyl phosphate synthetase glutamine chain</fullName>
    </alternativeName>
</protein>
<dbReference type="InterPro" id="IPR006274">
    <property type="entry name" value="CarbamoylP_synth_ssu"/>
</dbReference>
<evidence type="ECO:0000256" key="1">
    <source>
        <dbReference type="ARBA" id="ARBA00005077"/>
    </source>
</evidence>
<dbReference type="GO" id="GO:0004088">
    <property type="term" value="F:carbamoyl-phosphate synthase (glutamine-hydrolyzing) activity"/>
    <property type="evidence" value="ECO:0007669"/>
    <property type="project" value="UniProtKB-UniRule"/>
</dbReference>
<feature type="active site" description="Nucleophile" evidence="8">
    <location>
        <position position="247"/>
    </location>
</feature>
<dbReference type="GO" id="GO:0006207">
    <property type="term" value="P:'de novo' pyrimidine nucleobase biosynthetic process"/>
    <property type="evidence" value="ECO:0007669"/>
    <property type="project" value="InterPro"/>
</dbReference>
<keyword evidence="5 8" id="KW-0067">ATP-binding</keyword>
<dbReference type="NCBIfam" id="NF009475">
    <property type="entry name" value="PRK12838.1"/>
    <property type="match status" value="1"/>
</dbReference>
<dbReference type="NCBIfam" id="TIGR01368">
    <property type="entry name" value="CPSaseIIsmall"/>
    <property type="match status" value="1"/>
</dbReference>
<dbReference type="PROSITE" id="PS51273">
    <property type="entry name" value="GATASE_TYPE_1"/>
    <property type="match status" value="1"/>
</dbReference>
<dbReference type="PRINTS" id="PR00097">
    <property type="entry name" value="ANTSNTHASEII"/>
</dbReference>
<feature type="domain" description="Carbamoyl-phosphate synthase small subunit N-terminal" evidence="9">
    <location>
        <begin position="4"/>
        <end position="135"/>
    </location>
</feature>
<evidence type="ECO:0000256" key="8">
    <source>
        <dbReference type="HAMAP-Rule" id="MF_01209"/>
    </source>
</evidence>
<dbReference type="InterPro" id="IPR036480">
    <property type="entry name" value="CarbP_synth_ssu_N_sf"/>
</dbReference>
<dbReference type="EMBL" id="LBZM01000020">
    <property type="protein sequence ID" value="KKR71731.1"/>
    <property type="molecule type" value="Genomic_DNA"/>
</dbReference>
<dbReference type="PANTHER" id="PTHR43418">
    <property type="entry name" value="MULTIFUNCTIONAL TRYPTOPHAN BIOSYNTHESIS PROTEIN-RELATED"/>
    <property type="match status" value="1"/>
</dbReference>
<feature type="binding site" evidence="8">
    <location>
        <position position="251"/>
    </location>
    <ligand>
        <name>L-glutamine</name>
        <dbReference type="ChEBI" id="CHEBI:58359"/>
    </ligand>
</feature>
<keyword evidence="4 8" id="KW-0547">Nucleotide-binding</keyword>
<accession>A0A0G0TAB1</accession>
<proteinExistence type="inferred from homology"/>
<dbReference type="InterPro" id="IPR035686">
    <property type="entry name" value="CPSase_GATase1"/>
</dbReference>
<keyword evidence="6 8" id="KW-0315">Glutamine amidotransferase</keyword>
<dbReference type="EC" id="6.3.5.5" evidence="8"/>
<feature type="binding site" evidence="8">
    <location>
        <position position="221"/>
    </location>
    <ligand>
        <name>L-glutamine</name>
        <dbReference type="ChEBI" id="CHEBI:58359"/>
    </ligand>
</feature>
<organism evidence="10 11">
    <name type="scientific">Candidatus Roizmanbacteria bacterium GW2011_GWB1_40_7</name>
    <dbReference type="NCBI Taxonomy" id="1618482"/>
    <lineage>
        <taxon>Bacteria</taxon>
        <taxon>Candidatus Roizmaniibacteriota</taxon>
    </lineage>
</organism>
<comment type="function">
    <text evidence="8">Small subunit of the glutamine-dependent carbamoyl phosphate synthetase (CPSase). CPSase catalyzes the formation of carbamoyl phosphate from the ammonia moiety of glutamine, carbonate, and phosphate donated by ATP, constituting the first step of 2 biosynthetic pathways, one leading to arginine and/or urea and the other to pyrimidine nucleotides. The small subunit (glutamine amidotransferase) binds and cleaves glutamine to supply the large subunit with the substrate ammonia.</text>
</comment>
<dbReference type="GO" id="GO:0006541">
    <property type="term" value="P:glutamine metabolic process"/>
    <property type="evidence" value="ECO:0007669"/>
    <property type="project" value="InterPro"/>
</dbReference>
<dbReference type="Proteomes" id="UP000034664">
    <property type="component" value="Unassembled WGS sequence"/>
</dbReference>
<comment type="pathway">
    <text evidence="8">Pyrimidine metabolism; UMP biosynthesis via de novo pathway; (S)-dihydroorotate from bicarbonate: step 1/3.</text>
</comment>
<dbReference type="CDD" id="cd01744">
    <property type="entry name" value="GATase1_CPSase"/>
    <property type="match status" value="1"/>
</dbReference>
<keyword evidence="3 8" id="KW-0436">Ligase</keyword>